<name>A0A1G7EHI2_9BURK</name>
<gene>
    <name evidence="2" type="ORF">SAMN05192589_12327</name>
</gene>
<evidence type="ECO:0000313" key="3">
    <source>
        <dbReference type="Proteomes" id="UP000198781"/>
    </source>
</evidence>
<dbReference type="EMBL" id="FMZC01000023">
    <property type="protein sequence ID" value="SDE63130.1"/>
    <property type="molecule type" value="Genomic_DNA"/>
</dbReference>
<feature type="compositionally biased region" description="Low complexity" evidence="1">
    <location>
        <begin position="42"/>
        <end position="56"/>
    </location>
</feature>
<evidence type="ECO:0000313" key="2">
    <source>
        <dbReference type="EMBL" id="SDE63130.1"/>
    </source>
</evidence>
<evidence type="ECO:0000256" key="1">
    <source>
        <dbReference type="SAM" id="MobiDB-lite"/>
    </source>
</evidence>
<organism evidence="2 3">
    <name type="scientific">Paracidovorax valerianellae</name>
    <dbReference type="NCBI Taxonomy" id="187868"/>
    <lineage>
        <taxon>Bacteria</taxon>
        <taxon>Pseudomonadati</taxon>
        <taxon>Pseudomonadota</taxon>
        <taxon>Betaproteobacteria</taxon>
        <taxon>Burkholderiales</taxon>
        <taxon>Comamonadaceae</taxon>
        <taxon>Paracidovorax</taxon>
    </lineage>
</organism>
<feature type="compositionally biased region" description="Polar residues" evidence="1">
    <location>
        <begin position="18"/>
        <end position="41"/>
    </location>
</feature>
<reference evidence="2 3" key="1">
    <citation type="submission" date="2016-10" db="EMBL/GenBank/DDBJ databases">
        <authorList>
            <person name="de Groot N.N."/>
        </authorList>
    </citation>
    <scope>NUCLEOTIDE SEQUENCE [LARGE SCALE GENOMIC DNA]</scope>
    <source>
        <strain evidence="2 3">DSM 16619</strain>
    </source>
</reference>
<accession>A0A1G7EHI2</accession>
<keyword evidence="3" id="KW-1185">Reference proteome</keyword>
<dbReference type="AlphaFoldDB" id="A0A1G7EHI2"/>
<feature type="region of interest" description="Disordered" evidence="1">
    <location>
        <begin position="1"/>
        <end position="59"/>
    </location>
</feature>
<dbReference type="Proteomes" id="UP000198781">
    <property type="component" value="Unassembled WGS sequence"/>
</dbReference>
<sequence length="263" mass="28688">MGLCFSTSSGSSSRRGSNVDSTRNSSATTDRSAQERTASQAGSHLSDLSRSRSGLSNAETVAFQRQRTAVLSSARRLTLSEAKAAVTDVLKLVRDTYYRPNLKSGNKVHGDGGPEEAVRQERATLEVERIRAQADPLKAAMEGEAHQCQELALLAMHHLQERGLNAQILELGGDDEGVAHDVAIIGPAPNPLPADMKNWPADVYVCDPWSNIACSAKDYPKEFTSKMKKWEDAGKLVGYQPKGFVLPTDRQWVNDVLHGEKMI</sequence>
<proteinExistence type="predicted"/>
<feature type="compositionally biased region" description="Low complexity" evidence="1">
    <location>
        <begin position="1"/>
        <end position="16"/>
    </location>
</feature>
<protein>
    <submittedName>
        <fullName evidence="2">Uncharacterized protein</fullName>
    </submittedName>
</protein>